<dbReference type="EMBL" id="HG994355">
    <property type="protein sequence ID" value="CAF2151792.1"/>
    <property type="molecule type" value="Genomic_DNA"/>
</dbReference>
<dbReference type="Proteomes" id="UP001295469">
    <property type="component" value="Chromosome A01"/>
</dbReference>
<organism evidence="1">
    <name type="scientific">Brassica napus</name>
    <name type="common">Rape</name>
    <dbReference type="NCBI Taxonomy" id="3708"/>
    <lineage>
        <taxon>Eukaryota</taxon>
        <taxon>Viridiplantae</taxon>
        <taxon>Streptophyta</taxon>
        <taxon>Embryophyta</taxon>
        <taxon>Tracheophyta</taxon>
        <taxon>Spermatophyta</taxon>
        <taxon>Magnoliopsida</taxon>
        <taxon>eudicotyledons</taxon>
        <taxon>Gunneridae</taxon>
        <taxon>Pentapetalae</taxon>
        <taxon>rosids</taxon>
        <taxon>malvids</taxon>
        <taxon>Brassicales</taxon>
        <taxon>Brassicaceae</taxon>
        <taxon>Brassiceae</taxon>
        <taxon>Brassica</taxon>
    </lineage>
</organism>
<sequence>MEAGHSGSSPRIAVFIMADQTHTAKYVGLCGSARRTSDLQLPAHEIDCVMD</sequence>
<protein>
    <submittedName>
        <fullName evidence="1">(rape) hypothetical protein</fullName>
    </submittedName>
</protein>
<gene>
    <name evidence="1" type="ORF">DARMORV10_A01P25310.1</name>
</gene>
<accession>A0A816Y0H7</accession>
<proteinExistence type="predicted"/>
<dbReference type="AlphaFoldDB" id="A0A816Y0H7"/>
<name>A0A816Y0H7_BRANA</name>
<evidence type="ECO:0000313" key="1">
    <source>
        <dbReference type="EMBL" id="CAF2151792.1"/>
    </source>
</evidence>
<reference evidence="1" key="1">
    <citation type="submission" date="2021-01" db="EMBL/GenBank/DDBJ databases">
        <authorList>
            <consortium name="Genoscope - CEA"/>
            <person name="William W."/>
        </authorList>
    </citation>
    <scope>NUCLEOTIDE SEQUENCE</scope>
</reference>